<evidence type="ECO:0000256" key="1">
    <source>
        <dbReference type="SAM" id="MobiDB-lite"/>
    </source>
</evidence>
<feature type="region of interest" description="Disordered" evidence="1">
    <location>
        <begin position="256"/>
        <end position="280"/>
    </location>
</feature>
<feature type="region of interest" description="Disordered" evidence="1">
    <location>
        <begin position="167"/>
        <end position="187"/>
    </location>
</feature>
<dbReference type="EMBL" id="JARBHB010000003">
    <property type="protein sequence ID" value="KAJ8891040.1"/>
    <property type="molecule type" value="Genomic_DNA"/>
</dbReference>
<keyword evidence="3" id="KW-1185">Reference proteome</keyword>
<feature type="region of interest" description="Disordered" evidence="1">
    <location>
        <begin position="295"/>
        <end position="340"/>
    </location>
</feature>
<name>A0ABQ9I450_9NEOP</name>
<reference evidence="2 3" key="1">
    <citation type="submission" date="2023-02" db="EMBL/GenBank/DDBJ databases">
        <title>LHISI_Scaffold_Assembly.</title>
        <authorList>
            <person name="Stuart O.P."/>
            <person name="Cleave R."/>
            <person name="Magrath M.J.L."/>
            <person name="Mikheyev A.S."/>
        </authorList>
    </citation>
    <scope>NUCLEOTIDE SEQUENCE [LARGE SCALE GENOMIC DNA]</scope>
    <source>
        <strain evidence="2">Daus_M_001</strain>
        <tissue evidence="2">Leg muscle</tissue>
    </source>
</reference>
<comment type="caution">
    <text evidence="2">The sequence shown here is derived from an EMBL/GenBank/DDBJ whole genome shotgun (WGS) entry which is preliminary data.</text>
</comment>
<organism evidence="2 3">
    <name type="scientific">Dryococelus australis</name>
    <dbReference type="NCBI Taxonomy" id="614101"/>
    <lineage>
        <taxon>Eukaryota</taxon>
        <taxon>Metazoa</taxon>
        <taxon>Ecdysozoa</taxon>
        <taxon>Arthropoda</taxon>
        <taxon>Hexapoda</taxon>
        <taxon>Insecta</taxon>
        <taxon>Pterygota</taxon>
        <taxon>Neoptera</taxon>
        <taxon>Polyneoptera</taxon>
        <taxon>Phasmatodea</taxon>
        <taxon>Verophasmatodea</taxon>
        <taxon>Anareolatae</taxon>
        <taxon>Phasmatidae</taxon>
        <taxon>Eurycanthinae</taxon>
        <taxon>Dryococelus</taxon>
    </lineage>
</organism>
<evidence type="ECO:0000313" key="3">
    <source>
        <dbReference type="Proteomes" id="UP001159363"/>
    </source>
</evidence>
<protein>
    <submittedName>
        <fullName evidence="2">Uncharacterized protein</fullName>
    </submittedName>
</protein>
<accession>A0ABQ9I450</accession>
<proteinExistence type="predicted"/>
<feature type="compositionally biased region" description="Basic and acidic residues" evidence="1">
    <location>
        <begin position="267"/>
        <end position="277"/>
    </location>
</feature>
<dbReference type="Proteomes" id="UP001159363">
    <property type="component" value="Chromosome 3"/>
</dbReference>
<gene>
    <name evidence="2" type="ORF">PR048_010549</name>
</gene>
<sequence>MQVHLKQDFQKRSLYRKKTAREAISSVETKKCEGGRATLPQALSRRRDYCSRGAAVPERLACSPPAKANRVLSRIFAPELDTVKRYSICRQLLGGPTPRTVALTSLGCPCQQTSELLSLVSATRGCPESPIACPCNPSLFQADPRLELSPMAATRRPEVRATLGHIKSKVASSSRRRRNEGSGLDLSRPTLLVDTHARFSDDTSLAPCSPRVKPMGAGSMPGGVQLPIFACGQRGGLAVCKNVIWHDIVLASAVSQGGLRSPPPNRRTTDGQPRDAPTDTELAVLRTTFEEVHMEQRRNARAGGNGRPPRKPTDQRHRPARFTTCENPGATPPGIEPDSPTVGRPLFPIPHEQVEVKDSSYDSERPIIKDAAAHATAPTSRINTTCGPQKGVAITSRELGVSCDLERQLGDFGAARDDCSDLRECVGEIVCSEESMASRYGNVKLATLYARSQFGTRTTAYQPSRRGYEWGVFTDEKARRGERTLARGIITSGRGEVYNMWRGRERTSEGRRGIENNKATGITCSVNLARAGREYDATASPADSHWPPSVRHSVERCKSLPSPVLLSQPRRLLNRIHVYADRTTKADHAEPMVVHISTDFLGSQFAVEFLTSGKYRRSLLFLRAENIGERSTFLRDSRRNRGRPASDWLF</sequence>
<evidence type="ECO:0000313" key="2">
    <source>
        <dbReference type="EMBL" id="KAJ8891040.1"/>
    </source>
</evidence>